<comment type="caution">
    <text evidence="1">The sequence shown here is derived from an EMBL/GenBank/DDBJ whole genome shotgun (WGS) entry which is preliminary data.</text>
</comment>
<dbReference type="AlphaFoldDB" id="X0TRS2"/>
<dbReference type="EMBL" id="BARS01018023">
    <property type="protein sequence ID" value="GAF89896.1"/>
    <property type="molecule type" value="Genomic_DNA"/>
</dbReference>
<evidence type="ECO:0000313" key="1">
    <source>
        <dbReference type="EMBL" id="GAF89896.1"/>
    </source>
</evidence>
<gene>
    <name evidence="1" type="ORF">S01H1_29403</name>
</gene>
<organism evidence="1">
    <name type="scientific">marine sediment metagenome</name>
    <dbReference type="NCBI Taxonomy" id="412755"/>
    <lineage>
        <taxon>unclassified sequences</taxon>
        <taxon>metagenomes</taxon>
        <taxon>ecological metagenomes</taxon>
    </lineage>
</organism>
<proteinExistence type="predicted"/>
<protein>
    <submittedName>
        <fullName evidence="1">Uncharacterized protein</fullName>
    </submittedName>
</protein>
<accession>X0TRS2</accession>
<sequence>MTMTKSVQPFAGFPEGKVRFTNIPDLFFHQLLPVIDHIGELKVTLYAFWRLDHMEGTFRYLQRKNYLEDSDFMMGLSGEPQQAEAVLDDALERCVQRGTFIQAELELEEGSQEFYFLNTPKGRAAVEAIQQGEWRHSGDPASPLELVAEKPNIYNLYEENIGPLTPMIAETLRD</sequence>
<feature type="non-terminal residue" evidence="1">
    <location>
        <position position="174"/>
    </location>
</feature>
<name>X0TRS2_9ZZZZ</name>
<reference evidence="1" key="1">
    <citation type="journal article" date="2014" name="Front. Microbiol.">
        <title>High frequency of phylogenetically diverse reductive dehalogenase-homologous genes in deep subseafloor sedimentary metagenomes.</title>
        <authorList>
            <person name="Kawai M."/>
            <person name="Futagami T."/>
            <person name="Toyoda A."/>
            <person name="Takaki Y."/>
            <person name="Nishi S."/>
            <person name="Hori S."/>
            <person name="Arai W."/>
            <person name="Tsubouchi T."/>
            <person name="Morono Y."/>
            <person name="Uchiyama I."/>
            <person name="Ito T."/>
            <person name="Fujiyama A."/>
            <person name="Inagaki F."/>
            <person name="Takami H."/>
        </authorList>
    </citation>
    <scope>NUCLEOTIDE SEQUENCE</scope>
    <source>
        <strain evidence="1">Expedition CK06-06</strain>
    </source>
</reference>